<proteinExistence type="predicted"/>
<evidence type="ECO:0000313" key="3">
    <source>
        <dbReference type="Proteomes" id="UP000019678"/>
    </source>
</evidence>
<dbReference type="EMBL" id="ASRX01000097">
    <property type="protein sequence ID" value="EYF00809.1"/>
    <property type="molecule type" value="Genomic_DNA"/>
</dbReference>
<dbReference type="RefSeq" id="WP_044250401.1">
    <property type="nucleotide sequence ID" value="NZ_ASRX01000097.1"/>
</dbReference>
<sequence length="128" mass="13962">MRITASAVSLTVDDVAASSKFLVAHFGFREQMAAEGFASLGRDDAAMNVIFMQRGIAVLPEGFRDQHAAGVIVAFVVTDLAAEEARLRSEGVTITMPLREEPWGERLFQVQDPNGVTIELVEWVTPRG</sequence>
<protein>
    <recommendedName>
        <fullName evidence="1">VOC domain-containing protein</fullName>
    </recommendedName>
</protein>
<evidence type="ECO:0000313" key="2">
    <source>
        <dbReference type="EMBL" id="EYF00809.1"/>
    </source>
</evidence>
<reference evidence="2 3" key="1">
    <citation type="submission" date="2013-05" db="EMBL/GenBank/DDBJ databases">
        <title>Genome assembly of Chondromyces apiculatus DSM 436.</title>
        <authorList>
            <person name="Sharma G."/>
            <person name="Khatri I."/>
            <person name="Kaur C."/>
            <person name="Mayilraj S."/>
            <person name="Subramanian S."/>
        </authorList>
    </citation>
    <scope>NUCLEOTIDE SEQUENCE [LARGE SCALE GENOMIC DNA]</scope>
    <source>
        <strain evidence="2 3">DSM 436</strain>
    </source>
</reference>
<dbReference type="AlphaFoldDB" id="A0A017SUZ6"/>
<dbReference type="SUPFAM" id="SSF54593">
    <property type="entry name" value="Glyoxalase/Bleomycin resistance protein/Dihydroxybiphenyl dioxygenase"/>
    <property type="match status" value="1"/>
</dbReference>
<dbReference type="eggNOG" id="COG0346">
    <property type="taxonomic scope" value="Bacteria"/>
</dbReference>
<dbReference type="Proteomes" id="UP000019678">
    <property type="component" value="Unassembled WGS sequence"/>
</dbReference>
<dbReference type="Pfam" id="PF00903">
    <property type="entry name" value="Glyoxalase"/>
    <property type="match status" value="1"/>
</dbReference>
<evidence type="ECO:0000259" key="1">
    <source>
        <dbReference type="PROSITE" id="PS51819"/>
    </source>
</evidence>
<keyword evidence="3" id="KW-1185">Reference proteome</keyword>
<dbReference type="STRING" id="1192034.CAP_8970"/>
<comment type="caution">
    <text evidence="2">The sequence shown here is derived from an EMBL/GenBank/DDBJ whole genome shotgun (WGS) entry which is preliminary data.</text>
</comment>
<dbReference type="Gene3D" id="3.10.180.10">
    <property type="entry name" value="2,3-Dihydroxybiphenyl 1,2-Dioxygenase, domain 1"/>
    <property type="match status" value="1"/>
</dbReference>
<organism evidence="2 3">
    <name type="scientific">Chondromyces apiculatus DSM 436</name>
    <dbReference type="NCBI Taxonomy" id="1192034"/>
    <lineage>
        <taxon>Bacteria</taxon>
        <taxon>Pseudomonadati</taxon>
        <taxon>Myxococcota</taxon>
        <taxon>Polyangia</taxon>
        <taxon>Polyangiales</taxon>
        <taxon>Polyangiaceae</taxon>
        <taxon>Chondromyces</taxon>
    </lineage>
</organism>
<dbReference type="PROSITE" id="PS51819">
    <property type="entry name" value="VOC"/>
    <property type="match status" value="1"/>
</dbReference>
<feature type="domain" description="VOC" evidence="1">
    <location>
        <begin position="4"/>
        <end position="123"/>
    </location>
</feature>
<name>A0A017SUZ6_9BACT</name>
<dbReference type="InterPro" id="IPR037523">
    <property type="entry name" value="VOC_core"/>
</dbReference>
<dbReference type="OrthoDB" id="9797663at2"/>
<accession>A0A017SUZ6</accession>
<dbReference type="InterPro" id="IPR004360">
    <property type="entry name" value="Glyas_Fos-R_dOase_dom"/>
</dbReference>
<dbReference type="InterPro" id="IPR029068">
    <property type="entry name" value="Glyas_Bleomycin-R_OHBP_Dase"/>
</dbReference>
<gene>
    <name evidence="2" type="ORF">CAP_8970</name>
</gene>